<comment type="caution">
    <text evidence="1">The sequence shown here is derived from an EMBL/GenBank/DDBJ whole genome shotgun (WGS) entry which is preliminary data.</text>
</comment>
<dbReference type="Proteomes" id="UP000619293">
    <property type="component" value="Unassembled WGS sequence"/>
</dbReference>
<reference evidence="1 2" key="1">
    <citation type="submission" date="2021-01" db="EMBL/GenBank/DDBJ databases">
        <title>Whole genome shotgun sequence of Catellatospora chokoriensis NBRC 107358.</title>
        <authorList>
            <person name="Komaki H."/>
            <person name="Tamura T."/>
        </authorList>
    </citation>
    <scope>NUCLEOTIDE SEQUENCE [LARGE SCALE GENOMIC DNA]</scope>
    <source>
        <strain evidence="1 2">NBRC 107358</strain>
    </source>
</reference>
<dbReference type="EMBL" id="BONG01000028">
    <property type="protein sequence ID" value="GIF91053.1"/>
    <property type="molecule type" value="Genomic_DNA"/>
</dbReference>
<accession>A0A8J3K6B9</accession>
<dbReference type="AlphaFoldDB" id="A0A8J3K6B9"/>
<organism evidence="1 2">
    <name type="scientific">Catellatospora chokoriensis</name>
    <dbReference type="NCBI Taxonomy" id="310353"/>
    <lineage>
        <taxon>Bacteria</taxon>
        <taxon>Bacillati</taxon>
        <taxon>Actinomycetota</taxon>
        <taxon>Actinomycetes</taxon>
        <taxon>Micromonosporales</taxon>
        <taxon>Micromonosporaceae</taxon>
        <taxon>Catellatospora</taxon>
    </lineage>
</organism>
<name>A0A8J3K6B9_9ACTN</name>
<protein>
    <submittedName>
        <fullName evidence="1">Uncharacterized protein</fullName>
    </submittedName>
</protein>
<sequence length="177" mass="19623">MEIRSTPGATASAILCWMSTLYLARVLGHEPVVLVECVTVHPDAGLPPHAADQESRDAARRFVLRLLADGDEAGDDEGMEQALARRDAADDDGLVEEAVSGVRRVRVLDIGFDDAFWQEHRDQWWATAEVVPGVPVREWLAQPSDSCPYQVAVFEAVLRPGVLRRPRREAFGSTAYW</sequence>
<evidence type="ECO:0000313" key="2">
    <source>
        <dbReference type="Proteomes" id="UP000619293"/>
    </source>
</evidence>
<keyword evidence="2" id="KW-1185">Reference proteome</keyword>
<evidence type="ECO:0000313" key="1">
    <source>
        <dbReference type="EMBL" id="GIF91053.1"/>
    </source>
</evidence>
<proteinExistence type="predicted"/>
<gene>
    <name evidence="1" type="ORF">Cch02nite_44970</name>
</gene>